<keyword evidence="1" id="KW-1133">Transmembrane helix</keyword>
<dbReference type="RefSeq" id="WP_057823206.1">
    <property type="nucleotide sequence ID" value="NZ_AZFX01000004.1"/>
</dbReference>
<dbReference type="STRING" id="1423735.FC15_GL001142"/>
<proteinExistence type="predicted"/>
<feature type="transmembrane region" description="Helical" evidence="1">
    <location>
        <begin position="166"/>
        <end position="187"/>
    </location>
</feature>
<feature type="transmembrane region" description="Helical" evidence="1">
    <location>
        <begin position="6"/>
        <end position="29"/>
    </location>
</feature>
<keyword evidence="1" id="KW-0812">Transmembrane</keyword>
<organism evidence="2 3">
    <name type="scientific">Lapidilactobacillus concavus DSM 17758</name>
    <dbReference type="NCBI Taxonomy" id="1423735"/>
    <lineage>
        <taxon>Bacteria</taxon>
        <taxon>Bacillati</taxon>
        <taxon>Bacillota</taxon>
        <taxon>Bacilli</taxon>
        <taxon>Lactobacillales</taxon>
        <taxon>Lactobacillaceae</taxon>
        <taxon>Lapidilactobacillus</taxon>
    </lineage>
</organism>
<protein>
    <submittedName>
        <fullName evidence="2">Uncharacterized protein</fullName>
    </submittedName>
</protein>
<sequence length="217" mass="23767">MKVKKFDLVMIAFQLMLVAILFFIIMSLVKIVNGQATIETIVSGDREYHNVLLGTFIQSGQIQSVQTTIPFSLNVLVPVILGSSLINGLAINLSLIYAALELPVVIAVIITLIVLRRIQHHQIFTSHSAHLLKKAGVVGLILSLSITILLPAIVHSASQGLINLPMVFHIDYDILIWFAFMIIGEVIGRASNHLAMPENVSDDAREATAIKAELSRN</sequence>
<reference evidence="2 3" key="1">
    <citation type="journal article" date="2015" name="Genome Announc.">
        <title>Expanding the biotechnology potential of lactobacilli through comparative genomics of 213 strains and associated genera.</title>
        <authorList>
            <person name="Sun Z."/>
            <person name="Harris H.M."/>
            <person name="McCann A."/>
            <person name="Guo C."/>
            <person name="Argimon S."/>
            <person name="Zhang W."/>
            <person name="Yang X."/>
            <person name="Jeffery I.B."/>
            <person name="Cooney J.C."/>
            <person name="Kagawa T.F."/>
            <person name="Liu W."/>
            <person name="Song Y."/>
            <person name="Salvetti E."/>
            <person name="Wrobel A."/>
            <person name="Rasinkangas P."/>
            <person name="Parkhill J."/>
            <person name="Rea M.C."/>
            <person name="O'Sullivan O."/>
            <person name="Ritari J."/>
            <person name="Douillard F.P."/>
            <person name="Paul Ross R."/>
            <person name="Yang R."/>
            <person name="Briner A.E."/>
            <person name="Felis G.E."/>
            <person name="de Vos W.M."/>
            <person name="Barrangou R."/>
            <person name="Klaenhammer T.R."/>
            <person name="Caufield P.W."/>
            <person name="Cui Y."/>
            <person name="Zhang H."/>
            <person name="O'Toole P.W."/>
        </authorList>
    </citation>
    <scope>NUCLEOTIDE SEQUENCE [LARGE SCALE GENOMIC DNA]</scope>
    <source>
        <strain evidence="2 3">DSM 17758</strain>
    </source>
</reference>
<dbReference type="EMBL" id="AZFX01000004">
    <property type="protein sequence ID" value="KRM13680.1"/>
    <property type="molecule type" value="Genomic_DNA"/>
</dbReference>
<gene>
    <name evidence="2" type="ORF">FC15_GL001142</name>
</gene>
<feature type="transmembrane region" description="Helical" evidence="1">
    <location>
        <begin position="135"/>
        <end position="154"/>
    </location>
</feature>
<evidence type="ECO:0000256" key="1">
    <source>
        <dbReference type="SAM" id="Phobius"/>
    </source>
</evidence>
<comment type="caution">
    <text evidence="2">The sequence shown here is derived from an EMBL/GenBank/DDBJ whole genome shotgun (WGS) entry which is preliminary data.</text>
</comment>
<dbReference type="Proteomes" id="UP000051315">
    <property type="component" value="Unassembled WGS sequence"/>
</dbReference>
<keyword evidence="1" id="KW-0472">Membrane</keyword>
<name>A0A0R1W6W5_9LACO</name>
<feature type="transmembrane region" description="Helical" evidence="1">
    <location>
        <begin position="96"/>
        <end position="115"/>
    </location>
</feature>
<dbReference type="AlphaFoldDB" id="A0A0R1W6W5"/>
<evidence type="ECO:0000313" key="3">
    <source>
        <dbReference type="Proteomes" id="UP000051315"/>
    </source>
</evidence>
<evidence type="ECO:0000313" key="2">
    <source>
        <dbReference type="EMBL" id="KRM13680.1"/>
    </source>
</evidence>
<keyword evidence="3" id="KW-1185">Reference proteome</keyword>
<feature type="transmembrane region" description="Helical" evidence="1">
    <location>
        <begin position="71"/>
        <end position="90"/>
    </location>
</feature>
<accession>A0A0R1W6W5</accession>
<dbReference type="PATRIC" id="fig|1423735.3.peg.1186"/>